<evidence type="ECO:0000256" key="8">
    <source>
        <dbReference type="ARBA" id="ARBA00033344"/>
    </source>
</evidence>
<reference evidence="11" key="2">
    <citation type="journal article" date="2021" name="Viruses">
        <title>Illuminating the Plant Rhabdovirus Landscape through Metatranscriptomics Data.</title>
        <authorList>
            <person name="Bejerman N."/>
            <person name="Dietzgen R.G."/>
            <person name="Debat H."/>
        </authorList>
    </citation>
    <scope>NUCLEOTIDE SEQUENCE</scope>
</reference>
<feature type="compositionally biased region" description="Polar residues" evidence="10">
    <location>
        <begin position="30"/>
        <end position="46"/>
    </location>
</feature>
<dbReference type="GO" id="GO:0030430">
    <property type="term" value="C:host cell cytoplasm"/>
    <property type="evidence" value="ECO:0007669"/>
    <property type="project" value="UniProtKB-SubCell"/>
</dbReference>
<protein>
    <recommendedName>
        <fullName evidence="1 9">Nucleoprotein</fullName>
        <shortName evidence="9">NP</shortName>
        <shortName evidence="9">Protein N</shortName>
    </recommendedName>
    <alternativeName>
        <fullName evidence="8 9">Nucleocapsid protein</fullName>
    </alternativeName>
</protein>
<comment type="subunit">
    <text evidence="9">Homomultimerizes to form the nucleocapsid. Binds to viral genomic RNA.</text>
</comment>
<dbReference type="GO" id="GO:0003723">
    <property type="term" value="F:RNA binding"/>
    <property type="evidence" value="ECO:0007669"/>
    <property type="project" value="UniProtKB-UniRule"/>
</dbReference>
<evidence type="ECO:0000256" key="6">
    <source>
        <dbReference type="ARBA" id="ARBA00023086"/>
    </source>
</evidence>
<accession>A0A8D9PH15</accession>
<keyword evidence="3 9" id="KW-0167">Capsid protein</keyword>
<evidence type="ECO:0000256" key="10">
    <source>
        <dbReference type="SAM" id="MobiDB-lite"/>
    </source>
</evidence>
<comment type="subcellular location">
    <subcellularLocation>
        <location evidence="9">Virion</location>
    </subcellularLocation>
    <subcellularLocation>
        <location evidence="9">Host cytoplasm</location>
    </subcellularLocation>
</comment>
<feature type="region of interest" description="Disordered" evidence="10">
    <location>
        <begin position="17"/>
        <end position="60"/>
    </location>
</feature>
<proteinExistence type="inferred from homology"/>
<evidence type="ECO:0000313" key="11">
    <source>
        <dbReference type="EMBL" id="DAF42332.1"/>
    </source>
</evidence>
<keyword evidence="5 9" id="KW-0694">RNA-binding</keyword>
<dbReference type="GO" id="GO:0019029">
    <property type="term" value="C:helical viral capsid"/>
    <property type="evidence" value="ECO:0007669"/>
    <property type="project" value="UniProtKB-UniRule"/>
</dbReference>
<keyword evidence="6 9" id="KW-0543">Viral nucleoprotein</keyword>
<evidence type="ECO:0000256" key="3">
    <source>
        <dbReference type="ARBA" id="ARBA00022561"/>
    </source>
</evidence>
<evidence type="ECO:0000256" key="2">
    <source>
        <dbReference type="ARBA" id="ARBA00022497"/>
    </source>
</evidence>
<dbReference type="Pfam" id="PF03216">
    <property type="entry name" value="Rhabdo_ncap_2"/>
    <property type="match status" value="1"/>
</dbReference>
<keyword evidence="4 9" id="KW-0946">Virion</keyword>
<comment type="similarity">
    <text evidence="9">Belongs to the nucleorhabdovirus nucleocapsid protein family.</text>
</comment>
<keyword evidence="7 9" id="KW-0687">Ribonucleoprotein</keyword>
<comment type="function">
    <text evidence="9">Encapsidates the genome, protecting it from nucleases. The encapsidated genomic RNA is termed the nucleocapsid (NC) and serves as template for viral transcription and replication.</text>
</comment>
<evidence type="ECO:0000256" key="1">
    <source>
        <dbReference type="ARBA" id="ARBA00014389"/>
    </source>
</evidence>
<evidence type="ECO:0000256" key="5">
    <source>
        <dbReference type="ARBA" id="ARBA00022884"/>
    </source>
</evidence>
<name>A0A8D9PH15_9RHAB</name>
<dbReference type="InterPro" id="IPR004902">
    <property type="entry name" value="Rhabdo_ncap_2"/>
</dbReference>
<evidence type="ECO:0000256" key="9">
    <source>
        <dbReference type="RuleBase" id="RU369108"/>
    </source>
</evidence>
<organism evidence="11">
    <name type="scientific">Lotus corniculatus virus 1</name>
    <dbReference type="NCBI Taxonomy" id="2793731"/>
    <lineage>
        <taxon>Viruses</taxon>
        <taxon>Riboviria</taxon>
        <taxon>Orthornavirae</taxon>
        <taxon>Negarnaviricota</taxon>
        <taxon>Haploviricotina</taxon>
        <taxon>Monjiviricetes</taxon>
        <taxon>Mononegavirales</taxon>
        <taxon>Rhabdoviridae</taxon>
    </lineage>
</organism>
<evidence type="ECO:0000256" key="7">
    <source>
        <dbReference type="ARBA" id="ARBA00023274"/>
    </source>
</evidence>
<sequence>MTTEFTQDELNALRATLNTERGARTAKLHTATSKHTQPPPRVTQQSKPRETAQPPVVKKESQFKDLTSVTVSLTSKPKPWKDSEIKSIRIANVKQLDPTEAIAIGTEAITSIRNGKVTSRTIDQLLALAVSIFSPSSVSSTPNYTLIPLPDSIGNRVREADCDLTSQIEMAANELTERIYKVKTRIDKTSAQGGNVEKLQELEAKLSKQLADIKENGTNDTNINIDEDAYAYTYLAAYIMRLAGKTAAVWADKLELAKSRFNTWYGGEPTVLDNIDIDAETAEKIREGMARRPDCIATWVLWAAYNENENPKMDSNDSGMLRYLVTQMYSYTGMHAYASIMQLQIEHNVTFSFLLDELNCPVTRKAVHEIADIIRHHEVTEVHSDRKTYFRYARVWDSGYFVNLQSKNCTVLGYTVAKTRKMLSSNSVTSDPTQAYAFKGMDEKLKTSLNAVADRLYDKIMAHATQDEESGDVWKAMSA</sequence>
<keyword evidence="2 9" id="KW-1139">Helical capsid protein</keyword>
<dbReference type="GO" id="GO:0019013">
    <property type="term" value="C:viral nucleocapsid"/>
    <property type="evidence" value="ECO:0007669"/>
    <property type="project" value="UniProtKB-UniRule"/>
</dbReference>
<dbReference type="EMBL" id="BK014306">
    <property type="protein sequence ID" value="DAF42332.1"/>
    <property type="molecule type" value="Viral_cRNA"/>
</dbReference>
<evidence type="ECO:0000256" key="4">
    <source>
        <dbReference type="ARBA" id="ARBA00022844"/>
    </source>
</evidence>
<reference evidence="11" key="1">
    <citation type="journal article" date="2021" name="J. Anim. Genet.">
        <title>Illuminating the plant rhabdovirus landscape through metatranscriptomics data.</title>
        <authorList>
            <person name="Bejerman N."/>
            <person name="Dietzgen R.G."/>
            <person name="Debat H."/>
        </authorList>
    </citation>
    <scope>NUCLEOTIDE SEQUENCE</scope>
</reference>
<dbReference type="GO" id="GO:1990904">
    <property type="term" value="C:ribonucleoprotein complex"/>
    <property type="evidence" value="ECO:0007669"/>
    <property type="project" value="UniProtKB-UniRule"/>
</dbReference>
<keyword evidence="9" id="KW-1035">Host cytoplasm</keyword>